<comment type="caution">
    <text evidence="1">The sequence shown here is derived from an EMBL/GenBank/DDBJ whole genome shotgun (WGS) entry which is preliminary data.</text>
</comment>
<evidence type="ECO:0008006" key="3">
    <source>
        <dbReference type="Google" id="ProtNLM"/>
    </source>
</evidence>
<evidence type="ECO:0000313" key="1">
    <source>
        <dbReference type="EMBL" id="MCX3263645.1"/>
    </source>
</evidence>
<dbReference type="Proteomes" id="UP001142592">
    <property type="component" value="Unassembled WGS sequence"/>
</dbReference>
<evidence type="ECO:0000313" key="2">
    <source>
        <dbReference type="Proteomes" id="UP001142592"/>
    </source>
</evidence>
<sequence>MRGRFSTSKNESLPILRYFNLPKALYLAILRKYFNKYPVLPWIPFSAIKNLDKIIKPNWTILEVGAGMSTLWLSKKGGKVISIEADKNWFENLSRRIKSEGIKNIDLRYEWEAEKMSNFDEFPDLHFDLIYIDGGPRELCCLKAPPKVKKGGYIYLDNSDNEELSGNSSTILKNLVKDHPEKLIKHIDFVPGNFMINEGALIQLI</sequence>
<organism evidence="1 2">
    <name type="scientific">Pedobacter agri</name>
    <dbReference type="NCBI Taxonomy" id="454586"/>
    <lineage>
        <taxon>Bacteria</taxon>
        <taxon>Pseudomonadati</taxon>
        <taxon>Bacteroidota</taxon>
        <taxon>Sphingobacteriia</taxon>
        <taxon>Sphingobacteriales</taxon>
        <taxon>Sphingobacteriaceae</taxon>
        <taxon>Pedobacter</taxon>
    </lineage>
</organism>
<accession>A0A9X3DAL0</accession>
<gene>
    <name evidence="1" type="ORF">OQZ29_02755</name>
</gene>
<dbReference type="EMBL" id="JAPJUH010000001">
    <property type="protein sequence ID" value="MCX3263645.1"/>
    <property type="molecule type" value="Genomic_DNA"/>
</dbReference>
<name>A0A9X3DAL0_9SPHI</name>
<dbReference type="RefSeq" id="WP_010600747.1">
    <property type="nucleotide sequence ID" value="NZ_JAPJUH010000001.1"/>
</dbReference>
<dbReference type="AlphaFoldDB" id="A0A9X3DAL0"/>
<keyword evidence="2" id="KW-1185">Reference proteome</keyword>
<protein>
    <recommendedName>
        <fullName evidence="3">Class I SAM-dependent methyltransferase</fullName>
    </recommendedName>
</protein>
<dbReference type="Gene3D" id="3.40.50.150">
    <property type="entry name" value="Vaccinia Virus protein VP39"/>
    <property type="match status" value="1"/>
</dbReference>
<proteinExistence type="predicted"/>
<dbReference type="InterPro" id="IPR029063">
    <property type="entry name" value="SAM-dependent_MTases_sf"/>
</dbReference>
<dbReference type="SUPFAM" id="SSF53335">
    <property type="entry name" value="S-adenosyl-L-methionine-dependent methyltransferases"/>
    <property type="match status" value="1"/>
</dbReference>
<reference evidence="1" key="1">
    <citation type="submission" date="2022-11" db="EMBL/GenBank/DDBJ databases">
        <authorList>
            <person name="Graham C."/>
            <person name="Newman J.D."/>
        </authorList>
    </citation>
    <scope>NUCLEOTIDE SEQUENCE</scope>
    <source>
        <strain evidence="1">DSM 19486</strain>
    </source>
</reference>